<reference evidence="1 2" key="1">
    <citation type="submission" date="2017-12" db="EMBL/GenBank/DDBJ databases">
        <title>Hemimetabolous genomes reveal molecular basis of termite eusociality.</title>
        <authorList>
            <person name="Harrison M.C."/>
            <person name="Jongepier E."/>
            <person name="Robertson H.M."/>
            <person name="Arning N."/>
            <person name="Bitard-Feildel T."/>
            <person name="Chao H."/>
            <person name="Childers C.P."/>
            <person name="Dinh H."/>
            <person name="Doddapaneni H."/>
            <person name="Dugan S."/>
            <person name="Gowin J."/>
            <person name="Greiner C."/>
            <person name="Han Y."/>
            <person name="Hu H."/>
            <person name="Hughes D.S.T."/>
            <person name="Huylmans A.-K."/>
            <person name="Kemena C."/>
            <person name="Kremer L.P.M."/>
            <person name="Lee S.L."/>
            <person name="Lopez-Ezquerra A."/>
            <person name="Mallet L."/>
            <person name="Monroy-Kuhn J.M."/>
            <person name="Moser A."/>
            <person name="Murali S.C."/>
            <person name="Muzny D.M."/>
            <person name="Otani S."/>
            <person name="Piulachs M.-D."/>
            <person name="Poelchau M."/>
            <person name="Qu J."/>
            <person name="Schaub F."/>
            <person name="Wada-Katsumata A."/>
            <person name="Worley K.C."/>
            <person name="Xie Q."/>
            <person name="Ylla G."/>
            <person name="Poulsen M."/>
            <person name="Gibbs R.A."/>
            <person name="Schal C."/>
            <person name="Richards S."/>
            <person name="Belles X."/>
            <person name="Korb J."/>
            <person name="Bornberg-Bauer E."/>
        </authorList>
    </citation>
    <scope>NUCLEOTIDE SEQUENCE [LARGE SCALE GENOMIC DNA]</scope>
    <source>
        <tissue evidence="1">Whole body</tissue>
    </source>
</reference>
<name>A0A2J7Q7U3_9NEOP</name>
<comment type="caution">
    <text evidence="1">The sequence shown here is derived from an EMBL/GenBank/DDBJ whole genome shotgun (WGS) entry which is preliminary data.</text>
</comment>
<sequence length="267" mass="30417">QPQIVSPSLILESLKKGIPYFPEGTLTPFSLSKDSISMIYKLSDVHVYINKGLLGYVITLPLLNKNVFKALKLIPLPIAKDKFKFVYIETENSILYVDETRQYYFTTSREELDKCKLMKARSFVCKQNQPLLNSHLRESCVVKLLQPRRTIPQSCDTRVVCITHTVWTQLERRNEWIYFIPSSDSVTIVCPNKEPVEVLLTHTGKLEIQAGCKGYTKTALLSTIKEIKVNDSRNGGDLLSKVGAEFECCEQLGSHLNLSHIDLDMKF</sequence>
<keyword evidence="2" id="KW-1185">Reference proteome</keyword>
<evidence type="ECO:0000313" key="1">
    <source>
        <dbReference type="EMBL" id="PNF24653.1"/>
    </source>
</evidence>
<feature type="non-terminal residue" evidence="1">
    <location>
        <position position="1"/>
    </location>
</feature>
<accession>A0A2J7Q7U3</accession>
<dbReference type="Pfam" id="PF12259">
    <property type="entry name" value="Baculo_F"/>
    <property type="match status" value="1"/>
</dbReference>
<proteinExistence type="predicted"/>
<evidence type="ECO:0000313" key="2">
    <source>
        <dbReference type="Proteomes" id="UP000235965"/>
    </source>
</evidence>
<dbReference type="EMBL" id="NEVH01017066">
    <property type="protein sequence ID" value="PNF24653.1"/>
    <property type="molecule type" value="Genomic_DNA"/>
</dbReference>
<dbReference type="OrthoDB" id="6628329at2759"/>
<dbReference type="InParanoid" id="A0A2J7Q7U3"/>
<dbReference type="AlphaFoldDB" id="A0A2J7Q7U3"/>
<gene>
    <name evidence="1" type="ORF">B7P43_G18128</name>
</gene>
<dbReference type="Proteomes" id="UP000235965">
    <property type="component" value="Unassembled WGS sequence"/>
</dbReference>
<dbReference type="InterPro" id="IPR022048">
    <property type="entry name" value="Envelope_fusion-like"/>
</dbReference>
<organism evidence="1 2">
    <name type="scientific">Cryptotermes secundus</name>
    <dbReference type="NCBI Taxonomy" id="105785"/>
    <lineage>
        <taxon>Eukaryota</taxon>
        <taxon>Metazoa</taxon>
        <taxon>Ecdysozoa</taxon>
        <taxon>Arthropoda</taxon>
        <taxon>Hexapoda</taxon>
        <taxon>Insecta</taxon>
        <taxon>Pterygota</taxon>
        <taxon>Neoptera</taxon>
        <taxon>Polyneoptera</taxon>
        <taxon>Dictyoptera</taxon>
        <taxon>Blattodea</taxon>
        <taxon>Blattoidea</taxon>
        <taxon>Termitoidae</taxon>
        <taxon>Kalotermitidae</taxon>
        <taxon>Cryptotermitinae</taxon>
        <taxon>Cryptotermes</taxon>
    </lineage>
</organism>
<protein>
    <submittedName>
        <fullName evidence="1">Uncharacterized protein</fullName>
    </submittedName>
</protein>
<dbReference type="STRING" id="105785.A0A2J7Q7U3"/>